<dbReference type="SUPFAM" id="SSF50978">
    <property type="entry name" value="WD40 repeat-like"/>
    <property type="match status" value="1"/>
</dbReference>
<evidence type="ECO:0000313" key="6">
    <source>
        <dbReference type="Proteomes" id="UP000694397"/>
    </source>
</evidence>
<dbReference type="InterPro" id="IPR045803">
    <property type="entry name" value="DUF5921"/>
</dbReference>
<feature type="domain" description="Transcription factor IIIC 90kDa subunit N-terminal" evidence="2">
    <location>
        <begin position="59"/>
        <end position="503"/>
    </location>
</feature>
<dbReference type="Pfam" id="PF12657">
    <property type="entry name" value="TFIIIC_delta"/>
    <property type="match status" value="1"/>
</dbReference>
<dbReference type="Ensembl" id="ENSSFOT00015047190.1">
    <property type="protein sequence ID" value="ENSSFOP00015074846.1"/>
    <property type="gene ID" value="ENSSFOG00015011515.2"/>
</dbReference>
<evidence type="ECO:0000313" key="5">
    <source>
        <dbReference type="Ensembl" id="ENSSFOP00015074846.1"/>
    </source>
</evidence>
<accession>A0A8C9WL60</accession>
<protein>
    <submittedName>
        <fullName evidence="5">Ral transcription factor IIIC subunit 4</fullName>
    </submittedName>
</protein>
<sequence length="879" mass="97042">MAAPRPEGAANGRGSEPGSEPGTAPERDSDPWSGDGPVVKREPAVKLLNPVSGLEPLAWSEDHRVSAASSSSVAVMEVLCDPRSGAQDLLVQRSSIPLPERACVLKVGPVKEVQQVKDKLAGSKDPAVSQAFMLDRVMNPSAGGLAPLRGMKYACWSPLGCDTNGRSLLASLTLDGRLALHGSLRRLHWSPLVDLTEMYGQMLEEKGYSLPGAEVPVGPLDDPAELRRRYRMQSPVRMEWSGVCTTQEVQTNNECKDVGTVLLAVLMENGDVVIWHFQLPFLGRDSVVSCNTMRSGVSAPSVLAWWEYEHGGRKMTGLIVGSSVGPVKILPVNLKAIKGYFTLRQPVVLWQETDQIPVHNIKCISLFHPHQKCNCSLVVAARGPYVFWCLLLITKAGLNVHNSHVTGLHSTPIISMATNRYAGSIFTCSLDGSVKKLKPIFTEAAVTFKQEQVALPEGVAGRRMHGIALSPNGAYLALVSADGLVNGQHPVNRNYLVQFITLKMPEEAAAELLSSTVQNLFRQADLLDLVRLKVLRDKRIPAQLHEKLDDKLHTCGTPYPWRLKLFLYRVLYQSRQKASAETRWWLSHEDTKVFIVDEEAGEEDSEEPPAAEDSATTGTAANSCDPDGGAFEEQTSEIVAWIEEMESHLAREHMKRVLGEVYLHTWITENTSIPTRGVCDFLSSDTTYNDRAAKVLIGHIFKKMNKQTFPEYCSLCKEVLPFTDHKQAVCSNGHIWLRCVLTYQACQSLKYRRCLLQDSIARYAVPEGERRLPLPRLRCQASSCNTRASFSSLGLAFSALMVGCRIIFEHAFLSLFVQGSAMLYYKACALVPVYCCRTEADIVPLFAAPCCFQRLLDFCLECPANSCRYECLAGKCKGT</sequence>
<evidence type="ECO:0000256" key="1">
    <source>
        <dbReference type="SAM" id="MobiDB-lite"/>
    </source>
</evidence>
<dbReference type="OrthoDB" id="6021743at2759"/>
<dbReference type="GO" id="GO:0000127">
    <property type="term" value="C:transcription factor TFIIIC complex"/>
    <property type="evidence" value="ECO:0007669"/>
    <property type="project" value="InterPro"/>
</dbReference>
<evidence type="ECO:0000259" key="2">
    <source>
        <dbReference type="Pfam" id="PF12657"/>
    </source>
</evidence>
<dbReference type="Pfam" id="PF19336">
    <property type="entry name" value="DUF5921"/>
    <property type="match status" value="1"/>
</dbReference>
<dbReference type="InterPro" id="IPR024764">
    <property type="entry name" value="TFIIIC_Znf"/>
</dbReference>
<evidence type="ECO:0000259" key="4">
    <source>
        <dbReference type="Pfam" id="PF19336"/>
    </source>
</evidence>
<dbReference type="GO" id="GO:0006384">
    <property type="term" value="P:transcription initiation at RNA polymerase III promoter"/>
    <property type="evidence" value="ECO:0007669"/>
    <property type="project" value="InterPro"/>
</dbReference>
<dbReference type="Pfam" id="PF12660">
    <property type="entry name" value="zf-TFIIIC"/>
    <property type="match status" value="1"/>
</dbReference>
<feature type="region of interest" description="Disordered" evidence="1">
    <location>
        <begin position="1"/>
        <end position="39"/>
    </location>
</feature>
<dbReference type="GO" id="GO:0004402">
    <property type="term" value="F:histone acetyltransferase activity"/>
    <property type="evidence" value="ECO:0007669"/>
    <property type="project" value="InterPro"/>
</dbReference>
<proteinExistence type="predicted"/>
<gene>
    <name evidence="5" type="primary">GTF3C4</name>
    <name evidence="5" type="synonym">LOC108922692</name>
</gene>
<organism evidence="5 6">
    <name type="scientific">Scleropages formosus</name>
    <name type="common">Asian bonytongue</name>
    <name type="synonym">Osteoglossum formosum</name>
    <dbReference type="NCBI Taxonomy" id="113540"/>
    <lineage>
        <taxon>Eukaryota</taxon>
        <taxon>Metazoa</taxon>
        <taxon>Chordata</taxon>
        <taxon>Craniata</taxon>
        <taxon>Vertebrata</taxon>
        <taxon>Euteleostomi</taxon>
        <taxon>Actinopterygii</taxon>
        <taxon>Neopterygii</taxon>
        <taxon>Teleostei</taxon>
        <taxon>Osteoglossocephala</taxon>
        <taxon>Osteoglossomorpha</taxon>
        <taxon>Osteoglossiformes</taxon>
        <taxon>Osteoglossidae</taxon>
        <taxon>Scleropages</taxon>
    </lineage>
</organism>
<evidence type="ECO:0000259" key="3">
    <source>
        <dbReference type="Pfam" id="PF12660"/>
    </source>
</evidence>
<dbReference type="PANTHER" id="PTHR15496:SF2">
    <property type="entry name" value="GENERAL TRANSCRIPTION FACTOR 3C POLYPEPTIDE 4"/>
    <property type="match status" value="1"/>
</dbReference>
<reference evidence="5 6" key="1">
    <citation type="submission" date="2019-04" db="EMBL/GenBank/DDBJ databases">
        <authorList>
            <consortium name="Wellcome Sanger Institute Data Sharing"/>
        </authorList>
    </citation>
    <scope>NUCLEOTIDE SEQUENCE [LARGE SCALE GENOMIC DNA]</scope>
</reference>
<dbReference type="GeneTree" id="ENSGT00390000011873"/>
<dbReference type="InterPro" id="IPR044230">
    <property type="entry name" value="GTF3C4"/>
</dbReference>
<dbReference type="Proteomes" id="UP000694397">
    <property type="component" value="Chromosome 6"/>
</dbReference>
<reference evidence="5" key="3">
    <citation type="submission" date="2025-09" db="UniProtKB">
        <authorList>
            <consortium name="Ensembl"/>
        </authorList>
    </citation>
    <scope>IDENTIFICATION</scope>
</reference>
<keyword evidence="6" id="KW-1185">Reference proteome</keyword>
<feature type="domain" description="Transcription factor IIIC putative zinc-finger" evidence="3">
    <location>
        <begin position="705"/>
        <end position="756"/>
    </location>
</feature>
<feature type="domain" description="DUF5921" evidence="4">
    <location>
        <begin position="505"/>
        <end position="581"/>
    </location>
</feature>
<feature type="region of interest" description="Disordered" evidence="1">
    <location>
        <begin position="599"/>
        <end position="629"/>
    </location>
</feature>
<name>A0A8C9WL60_SCLFO</name>
<reference evidence="5" key="2">
    <citation type="submission" date="2025-08" db="UniProtKB">
        <authorList>
            <consortium name="Ensembl"/>
        </authorList>
    </citation>
    <scope>IDENTIFICATION</scope>
</reference>
<dbReference type="AlphaFoldDB" id="A0A8C9WL60"/>
<dbReference type="InterPro" id="IPR024761">
    <property type="entry name" value="TFIIIC_delta_N"/>
</dbReference>
<dbReference type="PANTHER" id="PTHR15496">
    <property type="entry name" value="GENERAL TRANSCRIPTION FACTOR 3C POLYPEPTIDE 4 FAMILY"/>
    <property type="match status" value="1"/>
</dbReference>
<dbReference type="InterPro" id="IPR036322">
    <property type="entry name" value="WD40_repeat_dom_sf"/>
</dbReference>
<feature type="compositionally biased region" description="Acidic residues" evidence="1">
    <location>
        <begin position="599"/>
        <end position="610"/>
    </location>
</feature>